<evidence type="ECO:0000259" key="3">
    <source>
        <dbReference type="Pfam" id="PF18417"/>
    </source>
</evidence>
<dbReference type="InterPro" id="IPR033798">
    <property type="entry name" value="LodA-like"/>
</dbReference>
<dbReference type="EMBL" id="JACHIB010000015">
    <property type="protein sequence ID" value="MBB6084595.1"/>
    <property type="molecule type" value="Genomic_DNA"/>
</dbReference>
<feature type="domain" description="L-Lysine epsilon oxidase N-terminal" evidence="2">
    <location>
        <begin position="11"/>
        <end position="280"/>
    </location>
</feature>
<organism evidence="4 5">
    <name type="scientific">Castellaniella defragrans</name>
    <name type="common">Alcaligenes defragrans</name>
    <dbReference type="NCBI Taxonomy" id="75697"/>
    <lineage>
        <taxon>Bacteria</taxon>
        <taxon>Pseudomonadati</taxon>
        <taxon>Pseudomonadota</taxon>
        <taxon>Betaproteobacteria</taxon>
        <taxon>Burkholderiales</taxon>
        <taxon>Alcaligenaceae</taxon>
        <taxon>Castellaniella</taxon>
    </lineage>
</organism>
<feature type="region of interest" description="Disordered" evidence="1">
    <location>
        <begin position="27"/>
        <end position="52"/>
    </location>
</feature>
<protein>
    <recommendedName>
        <fullName evidence="6">L-lysine 6-oxidase</fullName>
    </recommendedName>
</protein>
<dbReference type="Proteomes" id="UP000541136">
    <property type="component" value="Unassembled WGS sequence"/>
</dbReference>
<dbReference type="InterPro" id="IPR041168">
    <property type="entry name" value="LodA_N"/>
</dbReference>
<gene>
    <name evidence="4" type="ORF">HNR28_002641</name>
</gene>
<dbReference type="Pfam" id="PF17990">
    <property type="entry name" value="LodA_N"/>
    <property type="match status" value="1"/>
</dbReference>
<dbReference type="Pfam" id="PF18417">
    <property type="entry name" value="LodA_C"/>
    <property type="match status" value="1"/>
</dbReference>
<name>A0A7W9TPN2_CASDE</name>
<evidence type="ECO:0000259" key="2">
    <source>
        <dbReference type="Pfam" id="PF17990"/>
    </source>
</evidence>
<proteinExistence type="predicted"/>
<dbReference type="CDD" id="cd14730">
    <property type="entry name" value="LodA_like"/>
    <property type="match status" value="1"/>
</dbReference>
<dbReference type="AlphaFoldDB" id="A0A7W9TPN2"/>
<comment type="caution">
    <text evidence="4">The sequence shown here is derived from an EMBL/GenBank/DDBJ whole genome shotgun (WGS) entry which is preliminary data.</text>
</comment>
<evidence type="ECO:0000256" key="1">
    <source>
        <dbReference type="SAM" id="MobiDB-lite"/>
    </source>
</evidence>
<dbReference type="InterPro" id="IPR041173">
    <property type="entry name" value="LodA_C"/>
</dbReference>
<sequence length="667" mass="73410">MTAAIKSIRIHPGIGLARMGDSDEFFIGPEAPGIVPDPGGQGGPGPEGGAYRDGAQRLKRQAQRYRVYAYDEAGAVIGELSAGSGEVRSMRWRVHVRNMKAANYAFQGAYLFDPDKLRNPGIQPGLKPRERTQLIIDPGVQTLSTGQAQPVVLKGSVFTGVEKGTLPGELRYEGFVPKDISKEVEVTYQAAHDIELGQLRLDEAGRLLFVASPGKGGCVTTPRVALSNPSEFHDAPNGPRGGTDPLTNQFAYFNIPGWWDDTCGGEIDVTVTLKDGTVLSTRDGVSKAEDEGRRNPAQGAWIITAPPKYAPHMLHVVSILDRIYEAFPEAYPHRGKKTVFYRDIHPLFAKAVNYGWVSAEAAGVEAHTKDLAHGPRQPGNLLSPGYVAALADPGETMKPLRQRIYGFMRHASGPNGRLVDSLLPAPPQRPTSWKDPKFAVEVDDRKMPKLWGTGGKPLQNQQLGDHFPNQFLSLTDWQLRHLKAWADGDFETGTPQEPVPLDRLPLQEQPHALDAAAVEPTIGGGFHPGIEFPYLVIYREKFAAPFRVASDIEPGELSAYMSSPWHGDFWSCNTAWWPTQRPDVVFQYDPKDQSRTHREWFRGYDEQGEPLSSEDGYDQMVYAWPKLGMVLPLKGPDGGVVHDNGEIVFVEQQRDPALDRPPAKQGG</sequence>
<evidence type="ECO:0000313" key="5">
    <source>
        <dbReference type="Proteomes" id="UP000541136"/>
    </source>
</evidence>
<evidence type="ECO:0008006" key="6">
    <source>
        <dbReference type="Google" id="ProtNLM"/>
    </source>
</evidence>
<accession>A0A7W9TPN2</accession>
<feature type="compositionally biased region" description="Gly residues" evidence="1">
    <location>
        <begin position="39"/>
        <end position="48"/>
    </location>
</feature>
<dbReference type="RefSeq" id="WP_151024129.1">
    <property type="nucleotide sequence ID" value="NZ_JACHIB010000015.1"/>
</dbReference>
<feature type="domain" description="L-lysine epsilon oxidase C-terminal" evidence="3">
    <location>
        <begin position="466"/>
        <end position="586"/>
    </location>
</feature>
<evidence type="ECO:0000313" key="4">
    <source>
        <dbReference type="EMBL" id="MBB6084595.1"/>
    </source>
</evidence>
<reference evidence="4 5" key="1">
    <citation type="submission" date="2020-08" db="EMBL/GenBank/DDBJ databases">
        <title>Genomic Encyclopedia of Type Strains, Phase IV (KMG-IV): sequencing the most valuable type-strain genomes for metagenomic binning, comparative biology and taxonomic classification.</title>
        <authorList>
            <person name="Goeker M."/>
        </authorList>
    </citation>
    <scope>NUCLEOTIDE SEQUENCE [LARGE SCALE GENOMIC DNA]</scope>
    <source>
        <strain evidence="4 5">DSM 12141</strain>
    </source>
</reference>